<dbReference type="Ensembl" id="ENSMZET00005015449.1">
    <property type="protein sequence ID" value="ENSMZEP00005014961.1"/>
    <property type="gene ID" value="ENSMZEG00005011251.1"/>
</dbReference>
<evidence type="ECO:0000256" key="3">
    <source>
        <dbReference type="ARBA" id="ARBA00022530"/>
    </source>
</evidence>
<evidence type="ECO:0000313" key="14">
    <source>
        <dbReference type="Ensembl" id="ENSMZEP00005014961.1"/>
    </source>
</evidence>
<name>A0A3P9BZA2_9CICH</name>
<comment type="subcellular location">
    <subcellularLocation>
        <location evidence="1">Secreted</location>
        <location evidence="1">Extracellular space</location>
        <location evidence="1">Extracellular matrix</location>
        <location evidence="1">Basement membrane</location>
    </subcellularLocation>
</comment>
<dbReference type="CDD" id="cd00063">
    <property type="entry name" value="FN3"/>
    <property type="match status" value="2"/>
</dbReference>
<dbReference type="Proteomes" id="UP000265160">
    <property type="component" value="LG5"/>
</dbReference>
<accession>A0A3P9BZA2</accession>
<evidence type="ECO:0000256" key="1">
    <source>
        <dbReference type="ARBA" id="ARBA00004302"/>
    </source>
</evidence>
<evidence type="ECO:0000256" key="9">
    <source>
        <dbReference type="ARBA" id="ARBA00029542"/>
    </source>
</evidence>
<dbReference type="GO" id="GO:0005604">
    <property type="term" value="C:basement membrane"/>
    <property type="evidence" value="ECO:0007669"/>
    <property type="project" value="UniProtKB-SubCell"/>
</dbReference>
<dbReference type="SMART" id="SM00060">
    <property type="entry name" value="FN3"/>
    <property type="match status" value="3"/>
</dbReference>
<organism evidence="14 15">
    <name type="scientific">Maylandia zebra</name>
    <name type="common">zebra mbuna</name>
    <dbReference type="NCBI Taxonomy" id="106582"/>
    <lineage>
        <taxon>Eukaryota</taxon>
        <taxon>Metazoa</taxon>
        <taxon>Chordata</taxon>
        <taxon>Craniata</taxon>
        <taxon>Vertebrata</taxon>
        <taxon>Euteleostomi</taxon>
        <taxon>Actinopterygii</taxon>
        <taxon>Neopterygii</taxon>
        <taxon>Teleostei</taxon>
        <taxon>Neoteleostei</taxon>
        <taxon>Acanthomorphata</taxon>
        <taxon>Ovalentaria</taxon>
        <taxon>Cichlomorphae</taxon>
        <taxon>Cichliformes</taxon>
        <taxon>Cichlidae</taxon>
        <taxon>African cichlids</taxon>
        <taxon>Pseudocrenilabrinae</taxon>
        <taxon>Haplochromini</taxon>
        <taxon>Maylandia</taxon>
        <taxon>Maylandia zebra complex</taxon>
    </lineage>
</organism>
<dbReference type="InterPro" id="IPR050525">
    <property type="entry name" value="ECM_Assembly_Org"/>
</dbReference>
<evidence type="ECO:0000256" key="6">
    <source>
        <dbReference type="ARBA" id="ARBA00022737"/>
    </source>
</evidence>
<dbReference type="SUPFAM" id="SSF53300">
    <property type="entry name" value="vWA-like"/>
    <property type="match status" value="1"/>
</dbReference>
<protein>
    <recommendedName>
        <fullName evidence="9">von Willebrand factor A domain-containing protein 1</fullName>
    </recommendedName>
</protein>
<evidence type="ECO:0000313" key="15">
    <source>
        <dbReference type="Proteomes" id="UP000265160"/>
    </source>
</evidence>
<dbReference type="Gene3D" id="3.40.50.410">
    <property type="entry name" value="von Willebrand factor, type A domain"/>
    <property type="match status" value="1"/>
</dbReference>
<evidence type="ECO:0000256" key="11">
    <source>
        <dbReference type="SAM" id="SignalP"/>
    </source>
</evidence>
<dbReference type="Pfam" id="PF00041">
    <property type="entry name" value="fn3"/>
    <property type="match status" value="2"/>
</dbReference>
<dbReference type="Pfam" id="PF00092">
    <property type="entry name" value="VWA"/>
    <property type="match status" value="1"/>
</dbReference>
<evidence type="ECO:0000256" key="10">
    <source>
        <dbReference type="ARBA" id="ARBA00046169"/>
    </source>
</evidence>
<dbReference type="InterPro" id="IPR002035">
    <property type="entry name" value="VWF_A"/>
</dbReference>
<reference evidence="14" key="2">
    <citation type="submission" date="2025-08" db="UniProtKB">
        <authorList>
            <consortium name="Ensembl"/>
        </authorList>
    </citation>
    <scope>IDENTIFICATION</scope>
</reference>
<proteinExistence type="predicted"/>
<keyword evidence="3" id="KW-0272">Extracellular matrix</keyword>
<sequence>MKSVFLHYVFFWVTLQLIAVPATVLNCCEGDILLLLDSSGSIANYEFSRLSFFATDLLRPFSLGRGHVRVGLLQVGTDPHLEFGLDVHSNQESLQSAMQGIRQLKGDTNTEAALGVARELLTETDVKVPKILLWLTDGVQPGDVDRPMSELKMRGVSVLIVSTVHGNYQVLKRVVTPPLDSHLYSVDIDNIDIITEDLRKAMIEIIRAERLRVVDLTSHSAVLQWRPVLSENSSYYELWYKSVSKPGREIRRTLTGDSSRAELKNLQPDTTYTASLRPESNQAVFNTLTVTFTTFPDVLSPAVVHLSDHGPHQIRVSWGPLQLARVQQYTVEYGAIPSSHVRTVTLPRHKNSTLLTGLEPGTQYLVTVTALQVDGKERAMSVRACTLAEALPALIDLQLEPVKRRDLGVEEMQVKWQASQGGLRGYWIKWETENPHSTTSSMYLPPSSRSTQLTHLAPNSRVCVSPIYSSGRGDGLCCTATTHRVPGARSVFMISWRSRQ</sequence>
<evidence type="ECO:0000256" key="2">
    <source>
        <dbReference type="ARBA" id="ARBA00022525"/>
    </source>
</evidence>
<dbReference type="InterPro" id="IPR036465">
    <property type="entry name" value="vWFA_dom_sf"/>
</dbReference>
<keyword evidence="4" id="KW-0597">Phosphoprotein</keyword>
<keyword evidence="5 11" id="KW-0732">Signal</keyword>
<feature type="domain" description="Fibronectin type-III" evidence="13">
    <location>
        <begin position="207"/>
        <end position="297"/>
    </location>
</feature>
<keyword evidence="6" id="KW-0677">Repeat</keyword>
<keyword evidence="8" id="KW-1015">Disulfide bond</keyword>
<evidence type="ECO:0000256" key="8">
    <source>
        <dbReference type="ARBA" id="ARBA00023157"/>
    </source>
</evidence>
<keyword evidence="7" id="KW-0084">Basement membrane</keyword>
<dbReference type="InterPro" id="IPR036116">
    <property type="entry name" value="FN3_sf"/>
</dbReference>
<dbReference type="PROSITE" id="PS50234">
    <property type="entry name" value="VWFA"/>
    <property type="match status" value="1"/>
</dbReference>
<dbReference type="SMART" id="SM00327">
    <property type="entry name" value="VWA"/>
    <property type="match status" value="1"/>
</dbReference>
<reference evidence="14 15" key="1">
    <citation type="journal article" date="2014" name="Nature">
        <title>The genomic substrate for adaptive radiation in African cichlid fish.</title>
        <authorList>
            <person name="Brawand D."/>
            <person name="Wagner C.E."/>
            <person name="Li Y.I."/>
            <person name="Malinsky M."/>
            <person name="Keller I."/>
            <person name="Fan S."/>
            <person name="Simakov O."/>
            <person name="Ng A.Y."/>
            <person name="Lim Z.W."/>
            <person name="Bezault E."/>
            <person name="Turner-Maier J."/>
            <person name="Johnson J."/>
            <person name="Alcazar R."/>
            <person name="Noh H.J."/>
            <person name="Russell P."/>
            <person name="Aken B."/>
            <person name="Alfoldi J."/>
            <person name="Amemiya C."/>
            <person name="Azzouzi N."/>
            <person name="Baroiller J.F."/>
            <person name="Barloy-Hubler F."/>
            <person name="Berlin A."/>
            <person name="Bloomquist R."/>
            <person name="Carleton K.L."/>
            <person name="Conte M.A."/>
            <person name="D'Cotta H."/>
            <person name="Eshel O."/>
            <person name="Gaffney L."/>
            <person name="Galibert F."/>
            <person name="Gante H.F."/>
            <person name="Gnerre S."/>
            <person name="Greuter L."/>
            <person name="Guyon R."/>
            <person name="Haddad N.S."/>
            <person name="Haerty W."/>
            <person name="Harris R.M."/>
            <person name="Hofmann H.A."/>
            <person name="Hourlier T."/>
            <person name="Hulata G."/>
            <person name="Jaffe D.B."/>
            <person name="Lara M."/>
            <person name="Lee A.P."/>
            <person name="MacCallum I."/>
            <person name="Mwaiko S."/>
            <person name="Nikaido M."/>
            <person name="Nishihara H."/>
            <person name="Ozouf-Costaz C."/>
            <person name="Penman D.J."/>
            <person name="Przybylski D."/>
            <person name="Rakotomanga M."/>
            <person name="Renn S.C.P."/>
            <person name="Ribeiro F.J."/>
            <person name="Ron M."/>
            <person name="Salzburger W."/>
            <person name="Sanchez-Pulido L."/>
            <person name="Santos M.E."/>
            <person name="Searle S."/>
            <person name="Sharpe T."/>
            <person name="Swofford R."/>
            <person name="Tan F.J."/>
            <person name="Williams L."/>
            <person name="Young S."/>
            <person name="Yin S."/>
            <person name="Okada N."/>
            <person name="Kocher T.D."/>
            <person name="Miska E.A."/>
            <person name="Lander E.S."/>
            <person name="Venkatesh B."/>
            <person name="Fernald R.D."/>
            <person name="Meyer A."/>
            <person name="Ponting C.P."/>
            <person name="Streelman J.T."/>
            <person name="Lindblad-Toh K."/>
            <person name="Seehausen O."/>
            <person name="Di Palma F."/>
        </authorList>
    </citation>
    <scope>NUCLEOTIDE SEQUENCE</scope>
</reference>
<dbReference type="PROSITE" id="PS50853">
    <property type="entry name" value="FN3"/>
    <property type="match status" value="3"/>
</dbReference>
<feature type="chain" id="PRO_5018112290" description="von Willebrand factor A domain-containing protein 1" evidence="11">
    <location>
        <begin position="31"/>
        <end position="500"/>
    </location>
</feature>
<dbReference type="AlphaFoldDB" id="A0A3P9BZA2"/>
<dbReference type="InterPro" id="IPR003961">
    <property type="entry name" value="FN3_dom"/>
</dbReference>
<evidence type="ECO:0000259" key="13">
    <source>
        <dbReference type="PROSITE" id="PS50853"/>
    </source>
</evidence>
<dbReference type="SUPFAM" id="SSF49265">
    <property type="entry name" value="Fibronectin type III"/>
    <property type="match status" value="2"/>
</dbReference>
<dbReference type="GeneTree" id="ENSGT00940000160734"/>
<keyword evidence="2" id="KW-0964">Secreted</keyword>
<dbReference type="InterPro" id="IPR013783">
    <property type="entry name" value="Ig-like_fold"/>
</dbReference>
<dbReference type="Gene3D" id="2.60.40.10">
    <property type="entry name" value="Immunoglobulins"/>
    <property type="match status" value="3"/>
</dbReference>
<reference evidence="14" key="3">
    <citation type="submission" date="2025-09" db="UniProtKB">
        <authorList>
            <consortium name="Ensembl"/>
        </authorList>
    </citation>
    <scope>IDENTIFICATION</scope>
</reference>
<evidence type="ECO:0000256" key="7">
    <source>
        <dbReference type="ARBA" id="ARBA00022869"/>
    </source>
</evidence>
<feature type="domain" description="VWFA" evidence="12">
    <location>
        <begin position="31"/>
        <end position="202"/>
    </location>
</feature>
<dbReference type="PANTHER" id="PTHR24020:SF77">
    <property type="entry name" value="VON WILLEBRAND FACTOR A DOMAIN-CONTAINING PROTEIN 1"/>
    <property type="match status" value="1"/>
</dbReference>
<feature type="domain" description="Fibronectin type-III" evidence="13">
    <location>
        <begin position="300"/>
        <end position="390"/>
    </location>
</feature>
<keyword evidence="15" id="KW-1185">Reference proteome</keyword>
<evidence type="ECO:0000256" key="5">
    <source>
        <dbReference type="ARBA" id="ARBA00022729"/>
    </source>
</evidence>
<evidence type="ECO:0000256" key="4">
    <source>
        <dbReference type="ARBA" id="ARBA00022553"/>
    </source>
</evidence>
<evidence type="ECO:0000259" key="12">
    <source>
        <dbReference type="PROSITE" id="PS50234"/>
    </source>
</evidence>
<comment type="function">
    <text evidence="10">Promotes matrix assembly. Involved in the organization of skeletal muscles and in the formation of neuromuscular junctions.</text>
</comment>
<dbReference type="PANTHER" id="PTHR24020">
    <property type="entry name" value="COLLAGEN ALPHA"/>
    <property type="match status" value="1"/>
</dbReference>
<feature type="domain" description="Fibronectin type-III" evidence="13">
    <location>
        <begin position="398"/>
        <end position="488"/>
    </location>
</feature>
<dbReference type="STRING" id="106582.ENSMZEP00005014961"/>
<feature type="signal peptide" evidence="11">
    <location>
        <begin position="1"/>
        <end position="30"/>
    </location>
</feature>
<dbReference type="PRINTS" id="PR00453">
    <property type="entry name" value="VWFADOMAIN"/>
</dbReference>